<dbReference type="EMBL" id="CAXLJM020000030">
    <property type="protein sequence ID" value="CAL8097883.1"/>
    <property type="molecule type" value="Genomic_DNA"/>
</dbReference>
<feature type="domain" description="CHK kinase-like" evidence="1">
    <location>
        <begin position="125"/>
        <end position="329"/>
    </location>
</feature>
<organism evidence="2 3">
    <name type="scientific">Orchesella dallaii</name>
    <dbReference type="NCBI Taxonomy" id="48710"/>
    <lineage>
        <taxon>Eukaryota</taxon>
        <taxon>Metazoa</taxon>
        <taxon>Ecdysozoa</taxon>
        <taxon>Arthropoda</taxon>
        <taxon>Hexapoda</taxon>
        <taxon>Collembola</taxon>
        <taxon>Entomobryomorpha</taxon>
        <taxon>Entomobryoidea</taxon>
        <taxon>Orchesellidae</taxon>
        <taxon>Orchesellinae</taxon>
        <taxon>Orchesella</taxon>
    </lineage>
</organism>
<evidence type="ECO:0000259" key="1">
    <source>
        <dbReference type="SMART" id="SM00587"/>
    </source>
</evidence>
<dbReference type="PANTHER" id="PTHR11012:SF30">
    <property type="entry name" value="PROTEIN KINASE-LIKE DOMAIN-CONTAINING"/>
    <property type="match status" value="1"/>
</dbReference>
<reference evidence="2 3" key="1">
    <citation type="submission" date="2024-08" db="EMBL/GenBank/DDBJ databases">
        <authorList>
            <person name="Cucini C."/>
            <person name="Frati F."/>
        </authorList>
    </citation>
    <scope>NUCLEOTIDE SEQUENCE [LARGE SCALE GENOMIC DNA]</scope>
</reference>
<sequence length="423" mass="48537">MDPLQEKLADRCKQVLLLHPDLKNKNFDVIVQSSGSNGDGMVSQTHNGTIKFKSGGIKPLQLFIKTKTTNEVHNVMVDGIKAFEKEAVFYMQYLSAVRSFLQSKLEEELIDNIYPKCYYADETITIFENLVVEQGYALIDKEVQQDLEEAKTALMTLAQHHAISFALIKEHKGAKTFFKKFKNLDFECYHTEEARGGLTPLLENGINACITILEKNPGDGVEETIQSLEGMKGKTFDMVLESLEADPNDILQVLNHGDYYNNNMMFLKNQETNEIIGHKALDFQLTRYISPVVDISYYIFTSVKPEIRRAHFEELLEWYLEQLNSTSASLNYPIDMSYEDLFQAFRKRFKFGFWVGLALSAVPGYAVFKDVDTTDEKVGMVEQLEKAMLKWIEKNPVKVGEMARNLVKLLDEFKKFDIHYKTT</sequence>
<comment type="caution">
    <text evidence="2">The sequence shown here is derived from an EMBL/GenBank/DDBJ whole genome shotgun (WGS) entry which is preliminary data.</text>
</comment>
<gene>
    <name evidence="2" type="ORF">ODALV1_LOCUS9772</name>
</gene>
<dbReference type="InterPro" id="IPR015897">
    <property type="entry name" value="CHK_kinase-like"/>
</dbReference>
<evidence type="ECO:0000313" key="2">
    <source>
        <dbReference type="EMBL" id="CAL8097883.1"/>
    </source>
</evidence>
<dbReference type="Proteomes" id="UP001642540">
    <property type="component" value="Unassembled WGS sequence"/>
</dbReference>
<dbReference type="SMART" id="SM00587">
    <property type="entry name" value="CHK"/>
    <property type="match status" value="1"/>
</dbReference>
<evidence type="ECO:0000313" key="3">
    <source>
        <dbReference type="Proteomes" id="UP001642540"/>
    </source>
</evidence>
<dbReference type="InterPro" id="IPR004119">
    <property type="entry name" value="EcKL"/>
</dbReference>
<dbReference type="Gene3D" id="3.90.1200.10">
    <property type="match status" value="1"/>
</dbReference>
<name>A0ABP1QG42_9HEXA</name>
<dbReference type="InterPro" id="IPR011009">
    <property type="entry name" value="Kinase-like_dom_sf"/>
</dbReference>
<protein>
    <recommendedName>
        <fullName evidence="1">CHK kinase-like domain-containing protein</fullName>
    </recommendedName>
</protein>
<keyword evidence="3" id="KW-1185">Reference proteome</keyword>
<dbReference type="SUPFAM" id="SSF56112">
    <property type="entry name" value="Protein kinase-like (PK-like)"/>
    <property type="match status" value="1"/>
</dbReference>
<accession>A0ABP1QG42</accession>
<dbReference type="PANTHER" id="PTHR11012">
    <property type="entry name" value="PROTEIN KINASE-LIKE DOMAIN-CONTAINING"/>
    <property type="match status" value="1"/>
</dbReference>
<proteinExistence type="predicted"/>
<dbReference type="Pfam" id="PF02958">
    <property type="entry name" value="EcKL"/>
    <property type="match status" value="1"/>
</dbReference>